<gene>
    <name evidence="1" type="ORF">HMPREF0663_10130</name>
</gene>
<organism evidence="1 2">
    <name type="scientific">Hoylesella oralis ATCC 33269</name>
    <dbReference type="NCBI Taxonomy" id="873533"/>
    <lineage>
        <taxon>Bacteria</taxon>
        <taxon>Pseudomonadati</taxon>
        <taxon>Bacteroidota</taxon>
        <taxon>Bacteroidia</taxon>
        <taxon>Bacteroidales</taxon>
        <taxon>Prevotellaceae</taxon>
        <taxon>Hoylesella</taxon>
    </lineage>
</organism>
<dbReference type="RefSeq" id="WP_004368789.1">
    <property type="nucleotide sequence ID" value="NZ_GL833119.1"/>
</dbReference>
<dbReference type="Proteomes" id="UP000005580">
    <property type="component" value="Unassembled WGS sequence"/>
</dbReference>
<protein>
    <submittedName>
        <fullName evidence="1">Uncharacterized protein</fullName>
    </submittedName>
</protein>
<evidence type="ECO:0000313" key="2">
    <source>
        <dbReference type="Proteomes" id="UP000005580"/>
    </source>
</evidence>
<name>E7RLY0_9BACT</name>
<sequence>MTPAKKRKKLSSIGDGNCFCMHRHNGVRRGQDVPVGDRRHTYAA</sequence>
<dbReference type="EMBL" id="AEPE02000002">
    <property type="protein sequence ID" value="EFZ37761.1"/>
    <property type="molecule type" value="Genomic_DNA"/>
</dbReference>
<dbReference type="HOGENOM" id="CLU_3220236_0_0_10"/>
<proteinExistence type="predicted"/>
<comment type="caution">
    <text evidence="1">The sequence shown here is derived from an EMBL/GenBank/DDBJ whole genome shotgun (WGS) entry which is preliminary data.</text>
</comment>
<reference evidence="1" key="1">
    <citation type="submission" date="2011-01" db="EMBL/GenBank/DDBJ databases">
        <authorList>
            <person name="Muzny D."/>
            <person name="Qin X."/>
            <person name="Buhay C."/>
            <person name="Dugan-Rocha S."/>
            <person name="Ding Y."/>
            <person name="Chen G."/>
            <person name="Hawes A."/>
            <person name="Holder M."/>
            <person name="Jhangiani S."/>
            <person name="Johnson A."/>
            <person name="Khan Z."/>
            <person name="Li Z."/>
            <person name="Liu W."/>
            <person name="Liu X."/>
            <person name="Perez L."/>
            <person name="Shen H."/>
            <person name="Wang Q."/>
            <person name="Watt J."/>
            <person name="Xi L."/>
            <person name="Xin Y."/>
            <person name="Zhou J."/>
            <person name="Deng J."/>
            <person name="Jiang H."/>
            <person name="Liu Y."/>
            <person name="Qu J."/>
            <person name="Song X.-Z."/>
            <person name="Zhang L."/>
            <person name="Villasana D."/>
            <person name="Johnson A."/>
            <person name="Liu J."/>
            <person name="Liyanage D."/>
            <person name="Lorensuhewa L."/>
            <person name="Robinson T."/>
            <person name="Song A."/>
            <person name="Song B.-B."/>
            <person name="Dinh H."/>
            <person name="Thornton R."/>
            <person name="Coyle M."/>
            <person name="Francisco L."/>
            <person name="Jackson L."/>
            <person name="Javaid M."/>
            <person name="Korchina V."/>
            <person name="Kovar C."/>
            <person name="Mata R."/>
            <person name="Mathew T."/>
            <person name="Ngo R."/>
            <person name="Nguyen L."/>
            <person name="Nguyen N."/>
            <person name="Okwuonu G."/>
            <person name="Ongeri F."/>
            <person name="Pham C."/>
            <person name="Simmons D."/>
            <person name="Wilczek-Boney K."/>
            <person name="Hale W."/>
            <person name="Jakkamsetti A."/>
            <person name="Pham P."/>
            <person name="Ruth R."/>
            <person name="San Lucas F."/>
            <person name="Warren J."/>
            <person name="Zhang J."/>
            <person name="Zhao Z."/>
            <person name="Zhou C."/>
            <person name="Zhu D."/>
            <person name="Lee S."/>
            <person name="Bess C."/>
            <person name="Blankenburg K."/>
            <person name="Forbes L."/>
            <person name="Fu Q."/>
            <person name="Gubbala S."/>
            <person name="Hirani K."/>
            <person name="Jayaseelan J.C."/>
            <person name="Lara F."/>
            <person name="Munidasa M."/>
            <person name="Palculict T."/>
            <person name="Patil S."/>
            <person name="Pu L.-L."/>
            <person name="Saada N."/>
            <person name="Tang L."/>
            <person name="Weissenberger G."/>
            <person name="Zhu Y."/>
            <person name="Hemphill L."/>
            <person name="Shang Y."/>
            <person name="Youmans B."/>
            <person name="Ayvaz T."/>
            <person name="Ross M."/>
            <person name="Santibanez J."/>
            <person name="Aqrawi P."/>
            <person name="Gross S."/>
            <person name="Joshi V."/>
            <person name="Fowler G."/>
            <person name="Nazareth L."/>
            <person name="Reid J."/>
            <person name="Worley K."/>
            <person name="Petrosino J."/>
            <person name="Highlander S."/>
            <person name="Gibbs R."/>
        </authorList>
    </citation>
    <scope>NUCLEOTIDE SEQUENCE [LARGE SCALE GENOMIC DNA]</scope>
    <source>
        <strain evidence="1">ATCC 33269</strain>
    </source>
</reference>
<keyword evidence="2" id="KW-1185">Reference proteome</keyword>
<accession>E7RLY0</accession>
<dbReference type="AlphaFoldDB" id="E7RLY0"/>
<evidence type="ECO:0000313" key="1">
    <source>
        <dbReference type="EMBL" id="EFZ37761.1"/>
    </source>
</evidence>